<proteinExistence type="predicted"/>
<protein>
    <submittedName>
        <fullName evidence="2">Uncharacterized protein</fullName>
    </submittedName>
</protein>
<dbReference type="EMBL" id="JAUYVT010000010">
    <property type="protein sequence ID" value="MDP2565370.1"/>
    <property type="molecule type" value="Genomic_DNA"/>
</dbReference>
<keyword evidence="3" id="KW-1185">Reference proteome</keyword>
<evidence type="ECO:0000313" key="2">
    <source>
        <dbReference type="EMBL" id="MDP2565370.1"/>
    </source>
</evidence>
<accession>A0ABT9FFH3</accession>
<organism evidence="2 3">
    <name type="scientific">Pseudoalteromonas marina</name>
    <dbReference type="NCBI Taxonomy" id="267375"/>
    <lineage>
        <taxon>Bacteria</taxon>
        <taxon>Pseudomonadati</taxon>
        <taxon>Pseudomonadota</taxon>
        <taxon>Gammaproteobacteria</taxon>
        <taxon>Alteromonadales</taxon>
        <taxon>Pseudoalteromonadaceae</taxon>
        <taxon>Pseudoalteromonas</taxon>
    </lineage>
</organism>
<dbReference type="Proteomes" id="UP001177212">
    <property type="component" value="Unassembled WGS sequence"/>
</dbReference>
<evidence type="ECO:0000313" key="3">
    <source>
        <dbReference type="Proteomes" id="UP001177212"/>
    </source>
</evidence>
<gene>
    <name evidence="2" type="ORF">Q8W34_12065</name>
</gene>
<feature type="chain" id="PRO_5047138976" evidence="1">
    <location>
        <begin position="18"/>
        <end position="156"/>
    </location>
</feature>
<reference evidence="2" key="1">
    <citation type="submission" date="2023-07" db="EMBL/GenBank/DDBJ databases">
        <title>Genome content predicts the carbon catabolic preferences of heterotrophic bacteria.</title>
        <authorList>
            <person name="Gralka M."/>
        </authorList>
    </citation>
    <scope>NUCLEOTIDE SEQUENCE</scope>
    <source>
        <strain evidence="2">4G09</strain>
    </source>
</reference>
<feature type="signal peptide" evidence="1">
    <location>
        <begin position="1"/>
        <end position="17"/>
    </location>
</feature>
<name>A0ABT9FFH3_9GAMM</name>
<comment type="caution">
    <text evidence="2">The sequence shown here is derived from an EMBL/GenBank/DDBJ whole genome shotgun (WGS) entry which is preliminary data.</text>
</comment>
<evidence type="ECO:0000256" key="1">
    <source>
        <dbReference type="SAM" id="SignalP"/>
    </source>
</evidence>
<keyword evidence="1" id="KW-0732">Signal</keyword>
<dbReference type="RefSeq" id="WP_305398237.1">
    <property type="nucleotide sequence ID" value="NZ_JAUYVT010000010.1"/>
</dbReference>
<sequence length="156" mass="17616">MRLLGVLFVFFSFGANAADWKGVYEGIELYKNKEVKGLSYQFLDLRATEGVFLYDADISDDENGLTCKIETKNIIWSTSLGRTMLRDCGTDTMQFELILLLDYSSSGDTEYSLKSDVKASLISHSNGISVETSSMWLQRTDDKSLLDQLKQTVTYE</sequence>